<feature type="non-terminal residue" evidence="1">
    <location>
        <position position="1"/>
    </location>
</feature>
<sequence>WWRRFCILVADEGPISRRVCIDPTSIGKAKVVCR</sequence>
<evidence type="ECO:0000313" key="2">
    <source>
        <dbReference type="Proteomes" id="UP000076154"/>
    </source>
</evidence>
<organism evidence="1 2">
    <name type="scientific">Hypsizygus marmoreus</name>
    <name type="common">White beech mushroom</name>
    <name type="synonym">Agaricus marmoreus</name>
    <dbReference type="NCBI Taxonomy" id="39966"/>
    <lineage>
        <taxon>Eukaryota</taxon>
        <taxon>Fungi</taxon>
        <taxon>Dikarya</taxon>
        <taxon>Basidiomycota</taxon>
        <taxon>Agaricomycotina</taxon>
        <taxon>Agaricomycetes</taxon>
        <taxon>Agaricomycetidae</taxon>
        <taxon>Agaricales</taxon>
        <taxon>Tricholomatineae</taxon>
        <taxon>Lyophyllaceae</taxon>
        <taxon>Hypsizygus</taxon>
    </lineage>
</organism>
<evidence type="ECO:0000313" key="1">
    <source>
        <dbReference type="EMBL" id="RDB18757.1"/>
    </source>
</evidence>
<comment type="caution">
    <text evidence="1">The sequence shown here is derived from an EMBL/GenBank/DDBJ whole genome shotgun (WGS) entry which is preliminary data.</text>
</comment>
<accession>A0A369JDT0</accession>
<proteinExistence type="predicted"/>
<name>A0A369JDT0_HYPMA</name>
<keyword evidence="2" id="KW-1185">Reference proteome</keyword>
<protein>
    <submittedName>
        <fullName evidence="1">Uncharacterized protein</fullName>
    </submittedName>
</protein>
<reference evidence="1" key="1">
    <citation type="submission" date="2018-04" db="EMBL/GenBank/DDBJ databases">
        <title>Whole genome sequencing of Hypsizygus marmoreus.</title>
        <authorList>
            <person name="Choi I.-G."/>
            <person name="Min B."/>
            <person name="Kim J.-G."/>
            <person name="Kim S."/>
            <person name="Oh Y.-L."/>
            <person name="Kong W.-S."/>
            <person name="Park H."/>
            <person name="Jeong J."/>
            <person name="Song E.-S."/>
        </authorList>
    </citation>
    <scope>NUCLEOTIDE SEQUENCE [LARGE SCALE GENOMIC DNA]</scope>
    <source>
        <strain evidence="1">51987-8</strain>
    </source>
</reference>
<dbReference type="InParanoid" id="A0A369JDT0"/>
<dbReference type="AlphaFoldDB" id="A0A369JDT0"/>
<dbReference type="Proteomes" id="UP000076154">
    <property type="component" value="Unassembled WGS sequence"/>
</dbReference>
<gene>
    <name evidence="1" type="ORF">Hypma_014608</name>
</gene>
<dbReference type="EMBL" id="LUEZ02000088">
    <property type="protein sequence ID" value="RDB18757.1"/>
    <property type="molecule type" value="Genomic_DNA"/>
</dbReference>